<keyword evidence="2" id="KW-1185">Reference proteome</keyword>
<dbReference type="RefSeq" id="WP_208315245.1">
    <property type="nucleotide sequence ID" value="NZ_JAELYA010000007.1"/>
</dbReference>
<sequence>MRIPLSDCDLICSGFRLSVAGRPSLEVDGDLLWAIERRSLQPLEVSIEEQADGVLVTPLPVERQGAFMPQQVVFWRNEPVLIRHLPGVDDIDGALAWWLRQYGFAQIPAEAVEVVRHVWGSRLSLDRSRLRMTPGGAEHFLFPDGAASIYLGYLTLDWDALVFEARAGAD</sequence>
<proteinExistence type="predicted"/>
<dbReference type="Proteomes" id="UP000669060">
    <property type="component" value="Unassembled WGS sequence"/>
</dbReference>
<evidence type="ECO:0000313" key="1">
    <source>
        <dbReference type="EMBL" id="MBO3277050.1"/>
    </source>
</evidence>
<organism evidence="1 2">
    <name type="scientific">Pseudomonas schmalbachii</name>
    <dbReference type="NCBI Taxonomy" id="2816993"/>
    <lineage>
        <taxon>Bacteria</taxon>
        <taxon>Pseudomonadati</taxon>
        <taxon>Pseudomonadota</taxon>
        <taxon>Gammaproteobacteria</taxon>
        <taxon>Pseudomonadales</taxon>
        <taxon>Pseudomonadaceae</taxon>
        <taxon>Pseudomonas</taxon>
    </lineage>
</organism>
<evidence type="ECO:0008006" key="3">
    <source>
        <dbReference type="Google" id="ProtNLM"/>
    </source>
</evidence>
<comment type="caution">
    <text evidence="1">The sequence shown here is derived from an EMBL/GenBank/DDBJ whole genome shotgun (WGS) entry which is preliminary data.</text>
</comment>
<reference evidence="1 2" key="1">
    <citation type="submission" date="2020-12" db="EMBL/GenBank/DDBJ databases">
        <title>Pseudomonas schmalbachii sp. nov. isolated from millipede gut.</title>
        <authorList>
            <person name="Shelomi M."/>
        </authorList>
    </citation>
    <scope>NUCLEOTIDE SEQUENCE [LARGE SCALE GENOMIC DNA]</scope>
    <source>
        <strain evidence="1 2">Milli4</strain>
    </source>
</reference>
<protein>
    <recommendedName>
        <fullName evidence="3">DUF98 domain-containing protein</fullName>
    </recommendedName>
</protein>
<evidence type="ECO:0000313" key="2">
    <source>
        <dbReference type="Proteomes" id="UP000669060"/>
    </source>
</evidence>
<accession>A0ABS3TWN8</accession>
<dbReference type="EMBL" id="JAELYA010000007">
    <property type="protein sequence ID" value="MBO3277050.1"/>
    <property type="molecule type" value="Genomic_DNA"/>
</dbReference>
<name>A0ABS3TWN8_9PSED</name>
<gene>
    <name evidence="1" type="ORF">JFY56_17665</name>
</gene>